<keyword evidence="2" id="KW-0496">Mitochondrion</keyword>
<sequence length="74" mass="7300">MGASYNILGKQVASQWLAIATLAGVVGGIKLNSFLAADAPAADAPAAPAPAAGELDVEKAINDFLASSDDKTSA</sequence>
<keyword evidence="5" id="KW-1185">Reference proteome</keyword>
<dbReference type="PANTHER" id="PTHR28074:SF1">
    <property type="entry name" value="ATP SYNTHASE SUBUNIT K, MITOCHONDRIAL"/>
    <property type="match status" value="1"/>
</dbReference>
<evidence type="ECO:0000256" key="1">
    <source>
        <dbReference type="ARBA" id="ARBA00004325"/>
    </source>
</evidence>
<dbReference type="AlphaFoldDB" id="A0A9P6WNX8"/>
<dbReference type="GO" id="GO:0015986">
    <property type="term" value="P:proton motive force-driven ATP synthesis"/>
    <property type="evidence" value="ECO:0007669"/>
    <property type="project" value="TreeGrafter"/>
</dbReference>
<organism evidence="4 5">
    <name type="scientific">Pichia californica</name>
    <dbReference type="NCBI Taxonomy" id="460514"/>
    <lineage>
        <taxon>Eukaryota</taxon>
        <taxon>Fungi</taxon>
        <taxon>Dikarya</taxon>
        <taxon>Ascomycota</taxon>
        <taxon>Saccharomycotina</taxon>
        <taxon>Pichiomycetes</taxon>
        <taxon>Pichiales</taxon>
        <taxon>Pichiaceae</taxon>
        <taxon>Pichia</taxon>
    </lineage>
</organism>
<dbReference type="Proteomes" id="UP000697127">
    <property type="component" value="Unassembled WGS sequence"/>
</dbReference>
<gene>
    <name evidence="4" type="ORF">C6P40_005469</name>
</gene>
<evidence type="ECO:0008006" key="6">
    <source>
        <dbReference type="Google" id="ProtNLM"/>
    </source>
</evidence>
<evidence type="ECO:0000313" key="5">
    <source>
        <dbReference type="Proteomes" id="UP000697127"/>
    </source>
</evidence>
<dbReference type="Pfam" id="PF11022">
    <property type="entry name" value="ATP19"/>
    <property type="match status" value="1"/>
</dbReference>
<dbReference type="EMBL" id="PUHW01000097">
    <property type="protein sequence ID" value="KAG0689168.1"/>
    <property type="molecule type" value="Genomic_DNA"/>
</dbReference>
<evidence type="ECO:0000256" key="2">
    <source>
        <dbReference type="ARBA" id="ARBA00023128"/>
    </source>
</evidence>
<evidence type="ECO:0000256" key="3">
    <source>
        <dbReference type="ARBA" id="ARBA00023136"/>
    </source>
</evidence>
<keyword evidence="3" id="KW-0472">Membrane</keyword>
<comment type="caution">
    <text evidence="4">The sequence shown here is derived from an EMBL/GenBank/DDBJ whole genome shotgun (WGS) entry which is preliminary data.</text>
</comment>
<comment type="subcellular location">
    <subcellularLocation>
        <location evidence="1">Mitochondrion membrane</location>
    </subcellularLocation>
</comment>
<proteinExistence type="predicted"/>
<evidence type="ECO:0000313" key="4">
    <source>
        <dbReference type="EMBL" id="KAG0689168.1"/>
    </source>
</evidence>
<dbReference type="InterPro" id="IPR021278">
    <property type="entry name" value="ATP19"/>
</dbReference>
<protein>
    <recommendedName>
        <fullName evidence="6">ATP synthase subunit K, mitochondrial</fullName>
    </recommendedName>
</protein>
<dbReference type="GO" id="GO:0031966">
    <property type="term" value="C:mitochondrial membrane"/>
    <property type="evidence" value="ECO:0007669"/>
    <property type="project" value="UniProtKB-SubCell"/>
</dbReference>
<reference evidence="4" key="1">
    <citation type="submission" date="2020-11" db="EMBL/GenBank/DDBJ databases">
        <title>Kefir isolates.</title>
        <authorList>
            <person name="Marcisauskas S."/>
            <person name="Kim Y."/>
            <person name="Blasche S."/>
        </authorList>
    </citation>
    <scope>NUCLEOTIDE SEQUENCE</scope>
    <source>
        <strain evidence="4">Olga-1</strain>
    </source>
</reference>
<dbReference type="PANTHER" id="PTHR28074">
    <property type="entry name" value="ATP SYNTHASE SUBUNIT K, MITOCHONDRIAL"/>
    <property type="match status" value="1"/>
</dbReference>
<name>A0A9P6WNX8_9ASCO</name>
<accession>A0A9P6WNX8</accession>